<reference evidence="1 2" key="1">
    <citation type="submission" date="2024-09" db="EMBL/GenBank/DDBJ databases">
        <title>Paenibacillus zeirhizospherea sp. nov., isolated from surface of the maize (Zea mays) roots in a horticulture field, Hungary.</title>
        <authorList>
            <person name="Marton D."/>
            <person name="Farkas M."/>
            <person name="Bedics A."/>
            <person name="Toth E."/>
            <person name="Tancsics A."/>
            <person name="Boka K."/>
            <person name="Maroti G."/>
            <person name="Kriszt B."/>
            <person name="Cserhati M."/>
        </authorList>
    </citation>
    <scope>NUCLEOTIDE SEQUENCE [LARGE SCALE GENOMIC DNA]</scope>
    <source>
        <strain evidence="1 2">KCTC 33519</strain>
    </source>
</reference>
<sequence>MGAYEQAIALWRGYGIQSAADLDRCLDSFRILFAYHSGRIENAEITYHDTRDIFENGKVHQFTGNPRTLFEQQNQKQ</sequence>
<name>A0ABV5AWX3_9BACL</name>
<gene>
    <name evidence="1" type="ORF">ACE41H_17250</name>
</gene>
<proteinExistence type="predicted"/>
<keyword evidence="2" id="KW-1185">Reference proteome</keyword>
<dbReference type="InterPro" id="IPR036597">
    <property type="entry name" value="Fido-like_dom_sf"/>
</dbReference>
<dbReference type="RefSeq" id="WP_375356722.1">
    <property type="nucleotide sequence ID" value="NZ_JBHHMI010000016.1"/>
</dbReference>
<protein>
    <submittedName>
        <fullName evidence="1">Uncharacterized protein</fullName>
    </submittedName>
</protein>
<evidence type="ECO:0000313" key="2">
    <source>
        <dbReference type="Proteomes" id="UP001580346"/>
    </source>
</evidence>
<dbReference type="Gene3D" id="1.10.3290.10">
    <property type="entry name" value="Fido-like domain"/>
    <property type="match status" value="1"/>
</dbReference>
<dbReference type="EMBL" id="JBHHMI010000016">
    <property type="protein sequence ID" value="MFB5268512.1"/>
    <property type="molecule type" value="Genomic_DNA"/>
</dbReference>
<accession>A0ABV5AWX3</accession>
<comment type="caution">
    <text evidence="1">The sequence shown here is derived from an EMBL/GenBank/DDBJ whole genome shotgun (WGS) entry which is preliminary data.</text>
</comment>
<dbReference type="Proteomes" id="UP001580346">
    <property type="component" value="Unassembled WGS sequence"/>
</dbReference>
<evidence type="ECO:0000313" key="1">
    <source>
        <dbReference type="EMBL" id="MFB5268512.1"/>
    </source>
</evidence>
<organism evidence="1 2">
    <name type="scientific">Paenibacillus enshidis</name>
    <dbReference type="NCBI Taxonomy" id="1458439"/>
    <lineage>
        <taxon>Bacteria</taxon>
        <taxon>Bacillati</taxon>
        <taxon>Bacillota</taxon>
        <taxon>Bacilli</taxon>
        <taxon>Bacillales</taxon>
        <taxon>Paenibacillaceae</taxon>
        <taxon>Paenibacillus</taxon>
    </lineage>
</organism>